<reference evidence="3" key="1">
    <citation type="submission" date="2010-03" db="EMBL/GenBank/DDBJ databases">
        <title>The genome sequence of Synergistetes sp. SGP1.</title>
        <authorList>
            <consortium name="metaHIT consortium -- http://www.metahit.eu/"/>
            <person name="Pajon A."/>
            <person name="Turner K."/>
            <person name="Parkhill J."/>
            <person name="Wade W."/>
            <person name="Vartoukian S."/>
        </authorList>
    </citation>
    <scope>NUCLEOTIDE SEQUENCE [LARGE SCALE GENOMIC DNA]</scope>
    <source>
        <strain evidence="3">SGP1</strain>
    </source>
</reference>
<dbReference type="Proteomes" id="UP000008957">
    <property type="component" value="Chromosome"/>
</dbReference>
<dbReference type="InterPro" id="IPR007048">
    <property type="entry name" value="IraD/Gp25-like"/>
</dbReference>
<dbReference type="KEGG" id="sbr:SY1_15900"/>
<organism evidence="2 3">
    <name type="scientific">Fretibacterium fastidiosum</name>
    <dbReference type="NCBI Taxonomy" id="651822"/>
    <lineage>
        <taxon>Bacteria</taxon>
        <taxon>Thermotogati</taxon>
        <taxon>Synergistota</taxon>
        <taxon>Synergistia</taxon>
        <taxon>Synergistales</taxon>
        <taxon>Aminobacteriaceae</taxon>
        <taxon>Fretibacterium</taxon>
    </lineage>
</organism>
<dbReference type="RefSeq" id="WP_015556724.1">
    <property type="nucleotide sequence ID" value="NC_021038.1"/>
</dbReference>
<reference evidence="2 3" key="2">
    <citation type="submission" date="2010-03" db="EMBL/GenBank/DDBJ databases">
        <authorList>
            <person name="Pajon A."/>
        </authorList>
    </citation>
    <scope>NUCLEOTIDE SEQUENCE [LARGE SCALE GENOMIC DNA]</scope>
    <source>
        <strain evidence="2 3">SGP1</strain>
    </source>
</reference>
<dbReference type="Gene3D" id="3.10.450.40">
    <property type="match status" value="1"/>
</dbReference>
<dbReference type="Pfam" id="PF04965">
    <property type="entry name" value="GPW_gp25"/>
    <property type="match status" value="1"/>
</dbReference>
<protein>
    <submittedName>
        <fullName evidence="2">Phage baseplate assembly protein W</fullName>
    </submittedName>
</protein>
<sequence>MVMQTGMSRAPSDGRFTVLEPLDHIRQSILDIVSTPVGTRVMRPEYGSRVPRLVDQPVTKGWKLSVYTAVAEALHRWEPRVRVDRVRIDAVGPGVVELAILYRLQDGTTNEANVKVGRPK</sequence>
<evidence type="ECO:0000313" key="3">
    <source>
        <dbReference type="Proteomes" id="UP000008957"/>
    </source>
</evidence>
<dbReference type="EMBL" id="FP929056">
    <property type="protein sequence ID" value="CBL28577.1"/>
    <property type="molecule type" value="Genomic_DNA"/>
</dbReference>
<evidence type="ECO:0000313" key="2">
    <source>
        <dbReference type="EMBL" id="CBL28577.1"/>
    </source>
</evidence>
<dbReference type="AlphaFoldDB" id="A0AB94IY09"/>
<evidence type="ECO:0000259" key="1">
    <source>
        <dbReference type="Pfam" id="PF04965"/>
    </source>
</evidence>
<feature type="domain" description="IraD/Gp25-like" evidence="1">
    <location>
        <begin position="23"/>
        <end position="106"/>
    </location>
</feature>
<proteinExistence type="predicted"/>
<accession>A0AB94IY09</accession>
<keyword evidence="3" id="KW-1185">Reference proteome</keyword>
<name>A0AB94IY09_9BACT</name>
<gene>
    <name evidence="2" type="ORF">SY1_15900</name>
</gene>
<dbReference type="SUPFAM" id="SSF160719">
    <property type="entry name" value="gpW/gp25-like"/>
    <property type="match status" value="1"/>
</dbReference>